<keyword evidence="6" id="KW-1185">Reference proteome</keyword>
<dbReference type="InterPro" id="IPR015813">
    <property type="entry name" value="Pyrv/PenolPyrv_kinase-like_dom"/>
</dbReference>
<dbReference type="PANTHER" id="PTHR32308">
    <property type="entry name" value="LYASE BETA SUBUNIT, PUTATIVE (AFU_ORTHOLOGUE AFUA_4G13030)-RELATED"/>
    <property type="match status" value="1"/>
</dbReference>
<keyword evidence="2" id="KW-0479">Metal-binding</keyword>
<proteinExistence type="predicted"/>
<dbReference type="InterPro" id="IPR005000">
    <property type="entry name" value="Aldolase/citrate-lyase_domain"/>
</dbReference>
<name>A0ABS7NTQ3_9NOCA</name>
<accession>A0ABS7NTQ3</accession>
<dbReference type="EMBL" id="JABUKG010000010">
    <property type="protein sequence ID" value="MBY6321395.1"/>
    <property type="molecule type" value="Genomic_DNA"/>
</dbReference>
<dbReference type="Gene3D" id="3.20.20.60">
    <property type="entry name" value="Phosphoenolpyruvate-binding domains"/>
    <property type="match status" value="1"/>
</dbReference>
<comment type="cofactor">
    <cofactor evidence="1">
        <name>Mg(2+)</name>
        <dbReference type="ChEBI" id="CHEBI:18420"/>
    </cofactor>
</comment>
<gene>
    <name evidence="5" type="ORF">HQ605_11215</name>
</gene>
<dbReference type="RefSeq" id="WP_068103267.1">
    <property type="nucleotide sequence ID" value="NZ_JABUKE010000012.1"/>
</dbReference>
<evidence type="ECO:0000313" key="5">
    <source>
        <dbReference type="EMBL" id="MBY6321395.1"/>
    </source>
</evidence>
<evidence type="ECO:0000256" key="2">
    <source>
        <dbReference type="ARBA" id="ARBA00022723"/>
    </source>
</evidence>
<evidence type="ECO:0000256" key="1">
    <source>
        <dbReference type="ARBA" id="ARBA00001946"/>
    </source>
</evidence>
<protein>
    <submittedName>
        <fullName evidence="5">CoA ester lyase</fullName>
    </submittedName>
</protein>
<dbReference type="SUPFAM" id="SSF51621">
    <property type="entry name" value="Phosphoenolpyruvate/pyruvate domain"/>
    <property type="match status" value="1"/>
</dbReference>
<evidence type="ECO:0000259" key="4">
    <source>
        <dbReference type="Pfam" id="PF03328"/>
    </source>
</evidence>
<dbReference type="InterPro" id="IPR040442">
    <property type="entry name" value="Pyrv_kinase-like_dom_sf"/>
</dbReference>
<comment type="caution">
    <text evidence="5">The sequence shown here is derived from an EMBL/GenBank/DDBJ whole genome shotgun (WGS) entry which is preliminary data.</text>
</comment>
<reference evidence="5 6" key="1">
    <citation type="submission" date="2020-06" db="EMBL/GenBank/DDBJ databases">
        <title>Taxonomy, biology and ecology of Rhodococcus bacteria occurring in California pistachio and other woody hosts as revealed by genome sequence analyses.</title>
        <authorList>
            <person name="Gai Y."/>
            <person name="Riely B."/>
        </authorList>
    </citation>
    <scope>NUCLEOTIDE SEQUENCE [LARGE SCALE GENOMIC DNA]</scope>
    <source>
        <strain evidence="5 6">BP-284</strain>
    </source>
</reference>
<organism evidence="5 6">
    <name type="scientific">Rhodococcoides kroppenstedtii</name>
    <dbReference type="NCBI Taxonomy" id="293050"/>
    <lineage>
        <taxon>Bacteria</taxon>
        <taxon>Bacillati</taxon>
        <taxon>Actinomycetota</taxon>
        <taxon>Actinomycetes</taxon>
        <taxon>Mycobacteriales</taxon>
        <taxon>Nocardiaceae</taxon>
        <taxon>Rhodococcoides</taxon>
    </lineage>
</organism>
<dbReference type="InterPro" id="IPR011206">
    <property type="entry name" value="Citrate_lyase_beta/mcl1/mcl2"/>
</dbReference>
<dbReference type="PANTHER" id="PTHR32308:SF0">
    <property type="entry name" value="HPCH_HPAI ALDOLASE_CITRATE LYASE DOMAIN-CONTAINING PROTEIN"/>
    <property type="match status" value="1"/>
</dbReference>
<dbReference type="Proteomes" id="UP001520140">
    <property type="component" value="Unassembled WGS sequence"/>
</dbReference>
<dbReference type="GO" id="GO:0016829">
    <property type="term" value="F:lyase activity"/>
    <property type="evidence" value="ECO:0007669"/>
    <property type="project" value="UniProtKB-KW"/>
</dbReference>
<dbReference type="Pfam" id="PF03328">
    <property type="entry name" value="HpcH_HpaI"/>
    <property type="match status" value="1"/>
</dbReference>
<keyword evidence="3" id="KW-0460">Magnesium</keyword>
<dbReference type="PIRSF" id="PIRSF015582">
    <property type="entry name" value="Cit_lyase_B"/>
    <property type="match status" value="1"/>
</dbReference>
<evidence type="ECO:0000256" key="3">
    <source>
        <dbReference type="ARBA" id="ARBA00022842"/>
    </source>
</evidence>
<feature type="domain" description="HpcH/HpaI aldolase/citrate lyase" evidence="4">
    <location>
        <begin position="18"/>
        <end position="228"/>
    </location>
</feature>
<keyword evidence="5" id="KW-0456">Lyase</keyword>
<sequence length="294" mass="30855">MTGGTAASVRSTGTPRRRVVLVVPASDERKVLSALRADCDEVMLDLEDAVVPAAKTDARARAVSVLATRTVAAPTVSVRINARGTNEYYDDLDAMASAHPATVMVPKVDGPDDVRDAVRRLGDAPTGVQALIETARGLDTVGEIAAAHARLQALVLGYADLGADLGRARTCSPASWLHVQDRVLIAARAAGIQAVDGPYLGVRDDAEFRVATTWTRDLGFDGTWVIHPAQIDFARATFTPSDDDVAYARRVLETMAAAAGGAVALDGRMLDEAVVVAARRTLARAGAETEGNGT</sequence>
<evidence type="ECO:0000313" key="6">
    <source>
        <dbReference type="Proteomes" id="UP001520140"/>
    </source>
</evidence>